<dbReference type="KEGG" id="gdi:GDI3207"/>
<organism evidence="7 8">
    <name type="scientific">Gluconacetobacter diazotrophicus (strain ATCC 49037 / DSM 5601 / CCUG 37298 / CIP 103539 / LMG 7603 / PAl5)</name>
    <dbReference type="NCBI Taxonomy" id="272568"/>
    <lineage>
        <taxon>Bacteria</taxon>
        <taxon>Pseudomonadati</taxon>
        <taxon>Pseudomonadota</taxon>
        <taxon>Alphaproteobacteria</taxon>
        <taxon>Acetobacterales</taxon>
        <taxon>Acetobacteraceae</taxon>
        <taxon>Gluconacetobacter</taxon>
    </lineage>
</organism>
<dbReference type="Proteomes" id="UP000001176">
    <property type="component" value="Chromosome"/>
</dbReference>
<dbReference type="GO" id="GO:0051537">
    <property type="term" value="F:2 iron, 2 sulfur cluster binding"/>
    <property type="evidence" value="ECO:0007669"/>
    <property type="project" value="UniProtKB-KW"/>
</dbReference>
<dbReference type="Pfam" id="PF00355">
    <property type="entry name" value="Rieske"/>
    <property type="match status" value="1"/>
</dbReference>
<accession>A9H0N2</accession>
<sequence length="223" mass="23978">MRMAGDRGGGWYPLMLSADLEPGTVAGCILRGRELAVWRDGAGQAHVWDDRCPHRGMRLSLGFVREGTLACLYHGWRFGAGGRCVHIPAHPDLTPAATIRAAPLRAVERHGLVWTAPEDGESSAPQDDPAMDAVEWTPVRSLRIDAPWGNVATAIGMPDGCRVAVLDRDVAGPVLAAILPVDGTRCMLHLLAGGPADRGGDRGRLHDLADWAQDVCRRMEETA</sequence>
<dbReference type="EMBL" id="AM889285">
    <property type="protein sequence ID" value="CAP57150.1"/>
    <property type="molecule type" value="Genomic_DNA"/>
</dbReference>
<dbReference type="AlphaFoldDB" id="A9H0N2"/>
<evidence type="ECO:0000256" key="4">
    <source>
        <dbReference type="ARBA" id="ARBA00023004"/>
    </source>
</evidence>
<keyword evidence="2" id="KW-0479">Metal-binding</keyword>
<keyword evidence="3" id="KW-0560">Oxidoreductase</keyword>
<dbReference type="GO" id="GO:0016491">
    <property type="term" value="F:oxidoreductase activity"/>
    <property type="evidence" value="ECO:0007669"/>
    <property type="project" value="UniProtKB-KW"/>
</dbReference>
<dbReference type="CDD" id="cd03469">
    <property type="entry name" value="Rieske_RO_Alpha_N"/>
    <property type="match status" value="1"/>
</dbReference>
<keyword evidence="8" id="KW-1185">Reference proteome</keyword>
<reference evidence="7 8" key="1">
    <citation type="journal article" date="2009" name="BMC Genomics">
        <title>Complete genome sequence of the sugarcane nitrogen-fixing endophyte Gluconacetobacter diazotrophicus Pal5.</title>
        <authorList>
            <person name="Bertalan M."/>
            <person name="Albano R."/>
            <person name="Padua V."/>
            <person name="Rouws L."/>
            <person name="Rojas C."/>
            <person name="Hemerly A."/>
            <person name="Teixeira K."/>
            <person name="Schwab S."/>
            <person name="Araujo J."/>
            <person name="Oliveira A."/>
            <person name="Franca L."/>
            <person name="Magalhaes V."/>
            <person name="Alqueres S."/>
            <person name="Cardoso A."/>
            <person name="Almeida W."/>
            <person name="Loureiro M.M."/>
            <person name="Nogueira E."/>
            <person name="Cidade D."/>
            <person name="Oliveira D."/>
            <person name="Simao T."/>
            <person name="Macedo J."/>
            <person name="Valadao A."/>
            <person name="Dreschsel M."/>
            <person name="Freitas F."/>
            <person name="Vidal M."/>
            <person name="Guedes H."/>
            <person name="Rodrigues E."/>
            <person name="Meneses C."/>
            <person name="Brioso P."/>
            <person name="Pozzer L."/>
            <person name="Figueiredo D."/>
            <person name="Montano H."/>
            <person name="Junior J."/>
            <person name="Filho G."/>
            <person name="Flores V."/>
            <person name="Ferreira B."/>
            <person name="Branco A."/>
            <person name="Gonzalez P."/>
            <person name="Guillobel H."/>
            <person name="Lemos M."/>
            <person name="Seibel L."/>
            <person name="Macedo J."/>
            <person name="Alves-Ferreira M."/>
            <person name="Sachetto-Martins G."/>
            <person name="Coelho A."/>
            <person name="Santos E."/>
            <person name="Amaral G."/>
            <person name="Neves A."/>
            <person name="Pacheco A.B."/>
            <person name="Carvalho D."/>
            <person name="Lery L."/>
            <person name="Bisch P."/>
            <person name="Rossle S.C."/>
            <person name="Urmenyi T."/>
            <person name="Kruger W.V."/>
            <person name="Martins O."/>
            <person name="Baldani J.I."/>
            <person name="Ferreira P.C."/>
        </authorList>
    </citation>
    <scope>NUCLEOTIDE SEQUENCE [LARGE SCALE GENOMIC DNA]</scope>
    <source>
        <strain evidence="8">ATCC 49037 / DSM 5601 / CCUG 37298 / CIP 103539 / LMG 7603 / PAl5</strain>
    </source>
</reference>
<evidence type="ECO:0000256" key="5">
    <source>
        <dbReference type="ARBA" id="ARBA00023014"/>
    </source>
</evidence>
<dbReference type="SUPFAM" id="SSF50022">
    <property type="entry name" value="ISP domain"/>
    <property type="match status" value="1"/>
</dbReference>
<evidence type="ECO:0000313" key="7">
    <source>
        <dbReference type="EMBL" id="CAP57150.1"/>
    </source>
</evidence>
<dbReference type="InterPro" id="IPR015881">
    <property type="entry name" value="ARHD_Rieske_2Fe_2S"/>
</dbReference>
<keyword evidence="1" id="KW-0001">2Fe-2S</keyword>
<feature type="domain" description="Rieske" evidence="6">
    <location>
        <begin position="12"/>
        <end position="115"/>
    </location>
</feature>
<evidence type="ECO:0000313" key="8">
    <source>
        <dbReference type="Proteomes" id="UP000001176"/>
    </source>
</evidence>
<proteinExistence type="predicted"/>
<dbReference type="InterPro" id="IPR017941">
    <property type="entry name" value="Rieske_2Fe-2S"/>
</dbReference>
<dbReference type="InterPro" id="IPR036922">
    <property type="entry name" value="Rieske_2Fe-2S_sf"/>
</dbReference>
<dbReference type="GO" id="GO:0005506">
    <property type="term" value="F:iron ion binding"/>
    <property type="evidence" value="ECO:0007669"/>
    <property type="project" value="InterPro"/>
</dbReference>
<dbReference type="PANTHER" id="PTHR21266:SF60">
    <property type="entry name" value="3-KETOSTEROID-9-ALPHA-MONOOXYGENASE, OXYGENASE COMPONENT"/>
    <property type="match status" value="1"/>
</dbReference>
<dbReference type="Gene3D" id="2.102.10.10">
    <property type="entry name" value="Rieske [2Fe-2S] iron-sulphur domain"/>
    <property type="match status" value="1"/>
</dbReference>
<dbReference type="InterPro" id="IPR050584">
    <property type="entry name" value="Cholesterol_7-desaturase"/>
</dbReference>
<evidence type="ECO:0000259" key="6">
    <source>
        <dbReference type="PROSITE" id="PS51296"/>
    </source>
</evidence>
<keyword evidence="5" id="KW-0411">Iron-sulfur</keyword>
<evidence type="ECO:0000256" key="3">
    <source>
        <dbReference type="ARBA" id="ARBA00023002"/>
    </source>
</evidence>
<dbReference type="PROSITE" id="PS00570">
    <property type="entry name" value="RING_HYDROXYL_ALPHA"/>
    <property type="match status" value="1"/>
</dbReference>
<protein>
    <submittedName>
        <fullName evidence="7">Putative oxidoreductase protein</fullName>
    </submittedName>
</protein>
<keyword evidence="4" id="KW-0408">Iron</keyword>
<gene>
    <name evidence="7" type="ordered locus">GDI3207</name>
</gene>
<name>A9H0N2_GLUDA</name>
<dbReference type="PANTHER" id="PTHR21266">
    <property type="entry name" value="IRON-SULFUR DOMAIN CONTAINING PROTEIN"/>
    <property type="match status" value="1"/>
</dbReference>
<evidence type="ECO:0000256" key="2">
    <source>
        <dbReference type="ARBA" id="ARBA00022723"/>
    </source>
</evidence>
<dbReference type="PROSITE" id="PS51296">
    <property type="entry name" value="RIESKE"/>
    <property type="match status" value="1"/>
</dbReference>
<evidence type="ECO:0000256" key="1">
    <source>
        <dbReference type="ARBA" id="ARBA00022714"/>
    </source>
</evidence>